<dbReference type="RefSeq" id="XP_025492244.1">
    <property type="nucleotide sequence ID" value="XM_025640764.1"/>
</dbReference>
<feature type="compositionally biased region" description="Polar residues" evidence="2">
    <location>
        <begin position="738"/>
        <end position="747"/>
    </location>
</feature>
<reference evidence="4 5" key="1">
    <citation type="submission" date="2016-12" db="EMBL/GenBank/DDBJ databases">
        <title>The genomes of Aspergillus section Nigri reveals drivers in fungal speciation.</title>
        <authorList>
            <consortium name="DOE Joint Genome Institute"/>
            <person name="Vesth T.C."/>
            <person name="Nybo J."/>
            <person name="Theobald S."/>
            <person name="Brandl J."/>
            <person name="Frisvad J.C."/>
            <person name="Nielsen K.F."/>
            <person name="Lyhne E.K."/>
            <person name="Kogle M.E."/>
            <person name="Kuo A."/>
            <person name="Riley R."/>
            <person name="Clum A."/>
            <person name="Nolan M."/>
            <person name="Lipzen A."/>
            <person name="Salamov A."/>
            <person name="Henrissat B."/>
            <person name="Wiebenga A."/>
            <person name="De Vries R.P."/>
            <person name="Grigoriev I.V."/>
            <person name="Mortensen U.H."/>
            <person name="Andersen M.R."/>
            <person name="Baker S.E."/>
        </authorList>
    </citation>
    <scope>NUCLEOTIDE SEQUENCE [LARGE SCALE GENOMIC DNA]</scope>
    <source>
        <strain evidence="4 5">CBS 121591</strain>
    </source>
</reference>
<feature type="compositionally biased region" description="Basic residues" evidence="2">
    <location>
        <begin position="339"/>
        <end position="352"/>
    </location>
</feature>
<dbReference type="InterPro" id="IPR013176">
    <property type="entry name" value="Ccz1"/>
</dbReference>
<dbReference type="OrthoDB" id="240546at2759"/>
<gene>
    <name evidence="4" type="ORF">BO82DRAFT_432150</name>
</gene>
<feature type="domain" description="CCZ1/INTU/HSP4 first Longin" evidence="3">
    <location>
        <begin position="15"/>
        <end position="147"/>
    </location>
</feature>
<accession>A0A319C9Z1</accession>
<dbReference type="GO" id="GO:0035658">
    <property type="term" value="C:Mon1-Ccz1 complex"/>
    <property type="evidence" value="ECO:0007669"/>
    <property type="project" value="InterPro"/>
</dbReference>
<evidence type="ECO:0000259" key="3">
    <source>
        <dbReference type="Pfam" id="PF19031"/>
    </source>
</evidence>
<sequence>MPDNASASVIPAQLSFLTIYNPRLGPTDETIQDQIVFYTSRSDRSQQRESPVPEEGINNGPNGDLNDRLRQIGLAQGIVGFARNFSEGKAVEYVETEKSQIILHELEQDWWILASVELTRLPIDPATLSQNDGSATPKFTYSSREMCPQQLLIQQMRRAHTIFLLHHQFTLDALYDHVGRSKFCDLLDSFWWRFAWSWEMLLSGNPVVDMYDGIKLSAGGELGVGVGEEEWGSGEREVLEDFVSRTDGLVDMIVSRFGDSSTSSRESVSENRGSTSKGKSENAESWLGADVAPKPSDGVIFSGVGALSRPSVVRVSQWMEWIYRYGVDAYAVSEDPACPRRRKRRKKHRGRHPVANETDRQVGPAVKPVDHATLDRSFSPGIPRPLVVGTSDALQPPAESGVKTSSITSSSESSSTRSDRANDRAMPSSETLMKYLTLGYGSSWGPSSRTGSPHPRIEALRREDDSSSPTHHVNPPTYSAELTKGDTADIEDKMKPKNTGRFLIGFHNTSNISTTDRLQGDNEPLNTLTADSSHVIDQRTLHVRLTVPFQEAVPLDETPTGSVKLRTVVYVHQPFIYTFLYDPSTPSLAQPSFYHELRSQMSILHKSLCNSTSPATAAKRISVSDSAFEVNNRFTTPSQPVYNLVYDPTNLTIRSSIPNIPELGSPSTIEPQDRTMLPPWTRVESLNIHHRLLSTYAETRSRPLEVERTCKTSRGWWIVWMRMSDSPLSPPGPEDASVTGTSTSTPAEANIGSSDNGGGGGSGGEGAYGGATQQEAFLIRRSSDHISSGHVRTGSGSRFFRDLGGASSPGLQAARADTGPAKLVEGLGLDARRYIGNLLSLNR</sequence>
<dbReference type="InterPro" id="IPR043987">
    <property type="entry name" value="CCZ1/INTU/HSP4_longin_1"/>
</dbReference>
<evidence type="ECO:0000256" key="2">
    <source>
        <dbReference type="SAM" id="MobiDB-lite"/>
    </source>
</evidence>
<feature type="region of interest" description="Disordered" evidence="2">
    <location>
        <begin position="260"/>
        <end position="290"/>
    </location>
</feature>
<feature type="region of interest" description="Disordered" evidence="2">
    <location>
        <begin position="40"/>
        <end position="65"/>
    </location>
</feature>
<evidence type="ECO:0000313" key="5">
    <source>
        <dbReference type="Proteomes" id="UP000248340"/>
    </source>
</evidence>
<name>A0A319C9Z1_9EURO</name>
<protein>
    <recommendedName>
        <fullName evidence="3">CCZ1/INTU/HSP4 first Longin domain-containing protein</fullName>
    </recommendedName>
</protein>
<dbReference type="VEuPathDB" id="FungiDB:BO82DRAFT_432150"/>
<dbReference type="GO" id="GO:0016192">
    <property type="term" value="P:vesicle-mediated transport"/>
    <property type="evidence" value="ECO:0007669"/>
    <property type="project" value="InterPro"/>
</dbReference>
<feature type="region of interest" description="Disordered" evidence="2">
    <location>
        <begin position="727"/>
        <end position="769"/>
    </location>
</feature>
<proteinExistence type="inferred from homology"/>
<dbReference type="PANTHER" id="PTHR13056">
    <property type="entry name" value="VACUOLAR FUSION PROTEIN CCZ1 HOMOLOG-RELATED"/>
    <property type="match status" value="1"/>
</dbReference>
<dbReference type="PANTHER" id="PTHR13056:SF0">
    <property type="entry name" value="VACUOLAR FUSION PROTEIN CCZ1 HOMOLOG-RELATED"/>
    <property type="match status" value="1"/>
</dbReference>
<dbReference type="EMBL" id="KZ821698">
    <property type="protein sequence ID" value="PYH82044.1"/>
    <property type="molecule type" value="Genomic_DNA"/>
</dbReference>
<evidence type="ECO:0000256" key="1">
    <source>
        <dbReference type="ARBA" id="ARBA00005352"/>
    </source>
</evidence>
<feature type="region of interest" description="Disordered" evidence="2">
    <location>
        <begin position="461"/>
        <end position="496"/>
    </location>
</feature>
<dbReference type="Proteomes" id="UP000248340">
    <property type="component" value="Unassembled WGS sequence"/>
</dbReference>
<feature type="compositionally biased region" description="Low complexity" evidence="2">
    <location>
        <begin position="404"/>
        <end position="416"/>
    </location>
</feature>
<feature type="region of interest" description="Disordered" evidence="2">
    <location>
        <begin position="337"/>
        <end position="429"/>
    </location>
</feature>
<comment type="similarity">
    <text evidence="1">Belongs to the CCZ1 family.</text>
</comment>
<dbReference type="GeneID" id="37143506"/>
<dbReference type="Pfam" id="PF19031">
    <property type="entry name" value="Intu_longin_1"/>
    <property type="match status" value="1"/>
</dbReference>
<organism evidence="4 5">
    <name type="scientific">Aspergillus uvarum CBS 121591</name>
    <dbReference type="NCBI Taxonomy" id="1448315"/>
    <lineage>
        <taxon>Eukaryota</taxon>
        <taxon>Fungi</taxon>
        <taxon>Dikarya</taxon>
        <taxon>Ascomycota</taxon>
        <taxon>Pezizomycotina</taxon>
        <taxon>Eurotiomycetes</taxon>
        <taxon>Eurotiomycetidae</taxon>
        <taxon>Eurotiales</taxon>
        <taxon>Aspergillaceae</taxon>
        <taxon>Aspergillus</taxon>
        <taxon>Aspergillus subgen. Circumdati</taxon>
    </lineage>
</organism>
<keyword evidence="5" id="KW-1185">Reference proteome</keyword>
<feature type="compositionally biased region" description="Gly residues" evidence="2">
    <location>
        <begin position="755"/>
        <end position="769"/>
    </location>
</feature>
<evidence type="ECO:0000313" key="4">
    <source>
        <dbReference type="EMBL" id="PYH82044.1"/>
    </source>
</evidence>
<dbReference type="STRING" id="1448315.A0A319C9Z1"/>
<dbReference type="AlphaFoldDB" id="A0A319C9Z1"/>
<feature type="compositionally biased region" description="Basic and acidic residues" evidence="2">
    <location>
        <begin position="483"/>
        <end position="495"/>
    </location>
</feature>